<dbReference type="AlphaFoldDB" id="A0AAW1ET89"/>
<organism evidence="2 3">
    <name type="scientific">Zoarces viviparus</name>
    <name type="common">Viviparous eelpout</name>
    <name type="synonym">Blennius viviparus</name>
    <dbReference type="NCBI Taxonomy" id="48416"/>
    <lineage>
        <taxon>Eukaryota</taxon>
        <taxon>Metazoa</taxon>
        <taxon>Chordata</taxon>
        <taxon>Craniata</taxon>
        <taxon>Vertebrata</taxon>
        <taxon>Euteleostomi</taxon>
        <taxon>Actinopterygii</taxon>
        <taxon>Neopterygii</taxon>
        <taxon>Teleostei</taxon>
        <taxon>Neoteleostei</taxon>
        <taxon>Acanthomorphata</taxon>
        <taxon>Eupercaria</taxon>
        <taxon>Perciformes</taxon>
        <taxon>Cottioidei</taxon>
        <taxon>Zoarcales</taxon>
        <taxon>Zoarcidae</taxon>
        <taxon>Zoarcinae</taxon>
        <taxon>Zoarces</taxon>
    </lineage>
</organism>
<proteinExistence type="predicted"/>
<evidence type="ECO:0000313" key="2">
    <source>
        <dbReference type="EMBL" id="KAK9525280.1"/>
    </source>
</evidence>
<accession>A0AAW1ET89</accession>
<sequence>MRRPQDKLPSVEGSPVLRIVCPFCHVGTGANSSCHLPPTLDAGEGSIIPLAARPTTPKTPPLPPEQTTSTG</sequence>
<evidence type="ECO:0000313" key="3">
    <source>
        <dbReference type="Proteomes" id="UP001488805"/>
    </source>
</evidence>
<dbReference type="Proteomes" id="UP001488805">
    <property type="component" value="Unassembled WGS sequence"/>
</dbReference>
<name>A0AAW1ET89_ZOAVI</name>
<protein>
    <submittedName>
        <fullName evidence="2">Uncharacterized protein</fullName>
    </submittedName>
</protein>
<comment type="caution">
    <text evidence="2">The sequence shown here is derived from an EMBL/GenBank/DDBJ whole genome shotgun (WGS) entry which is preliminary data.</text>
</comment>
<keyword evidence="3" id="KW-1185">Reference proteome</keyword>
<reference evidence="2 3" key="1">
    <citation type="journal article" date="2024" name="Genome Biol. Evol.">
        <title>Chromosome-level genome assembly of the viviparous eelpout Zoarces viviparus.</title>
        <authorList>
            <person name="Fuhrmann N."/>
            <person name="Brasseur M.V."/>
            <person name="Bakowski C.E."/>
            <person name="Podsiadlowski L."/>
            <person name="Prost S."/>
            <person name="Krehenwinkel H."/>
            <person name="Mayer C."/>
        </authorList>
    </citation>
    <scope>NUCLEOTIDE SEQUENCE [LARGE SCALE GENOMIC DNA]</scope>
    <source>
        <strain evidence="2">NO-MEL_2022_Ind0_liver</strain>
    </source>
</reference>
<dbReference type="EMBL" id="JBCEZU010000134">
    <property type="protein sequence ID" value="KAK9525280.1"/>
    <property type="molecule type" value="Genomic_DNA"/>
</dbReference>
<feature type="region of interest" description="Disordered" evidence="1">
    <location>
        <begin position="38"/>
        <end position="71"/>
    </location>
</feature>
<gene>
    <name evidence="2" type="ORF">VZT92_016006</name>
</gene>
<evidence type="ECO:0000256" key="1">
    <source>
        <dbReference type="SAM" id="MobiDB-lite"/>
    </source>
</evidence>